<dbReference type="EMBL" id="VUNH01000003">
    <property type="protein sequence ID" value="MST55142.1"/>
    <property type="molecule type" value="Genomic_DNA"/>
</dbReference>
<sequence length="86" mass="9553">MKNHALLIGSASFLRFWSVLGCMEKIVPARSGFQELKEAGLASGAEAVLYEETLAESFSLWEKKYFQESVAPYWIPLPAVEGGELK</sequence>
<gene>
    <name evidence="1" type="ORF">FYJ74_03675</name>
</gene>
<evidence type="ECO:0000313" key="2">
    <source>
        <dbReference type="Proteomes" id="UP000473699"/>
    </source>
</evidence>
<dbReference type="RefSeq" id="WP_154528249.1">
    <property type="nucleotide sequence ID" value="NZ_JAXDZJ010000196.1"/>
</dbReference>
<organism evidence="1 2">
    <name type="scientific">Pyramidobacter porci</name>
    <dbReference type="NCBI Taxonomy" id="2605789"/>
    <lineage>
        <taxon>Bacteria</taxon>
        <taxon>Thermotogati</taxon>
        <taxon>Synergistota</taxon>
        <taxon>Synergistia</taxon>
        <taxon>Synergistales</taxon>
        <taxon>Dethiosulfovibrionaceae</taxon>
        <taxon>Pyramidobacter</taxon>
    </lineage>
</organism>
<protein>
    <submittedName>
        <fullName evidence="1">Uncharacterized protein</fullName>
    </submittedName>
</protein>
<evidence type="ECO:0000313" key="1">
    <source>
        <dbReference type="EMBL" id="MST55142.1"/>
    </source>
</evidence>
<name>A0A6L5YC74_9BACT</name>
<proteinExistence type="predicted"/>
<dbReference type="Proteomes" id="UP000473699">
    <property type="component" value="Unassembled WGS sequence"/>
</dbReference>
<keyword evidence="2" id="KW-1185">Reference proteome</keyword>
<dbReference type="AlphaFoldDB" id="A0A6L5YC74"/>
<reference evidence="1 2" key="1">
    <citation type="submission" date="2019-08" db="EMBL/GenBank/DDBJ databases">
        <title>In-depth cultivation of the pig gut microbiome towards novel bacterial diversity and tailored functional studies.</title>
        <authorList>
            <person name="Wylensek D."/>
            <person name="Hitch T.C.A."/>
            <person name="Clavel T."/>
        </authorList>
    </citation>
    <scope>NUCLEOTIDE SEQUENCE [LARGE SCALE GENOMIC DNA]</scope>
    <source>
        <strain evidence="1 2">SM-530-WT-4B</strain>
    </source>
</reference>
<comment type="caution">
    <text evidence="1">The sequence shown here is derived from an EMBL/GenBank/DDBJ whole genome shotgun (WGS) entry which is preliminary data.</text>
</comment>
<accession>A0A6L5YC74</accession>